<dbReference type="VEuPathDB" id="FungiDB:PV06_11650"/>
<accession>A0A0D2BEY7</accession>
<dbReference type="InterPro" id="IPR050235">
    <property type="entry name" value="CK1_Ser-Thr_kinase"/>
</dbReference>
<feature type="domain" description="Protein kinase" evidence="2">
    <location>
        <begin position="17"/>
        <end position="218"/>
    </location>
</feature>
<dbReference type="OrthoDB" id="4540757at2759"/>
<dbReference type="Proteomes" id="UP000053342">
    <property type="component" value="Unassembled WGS sequence"/>
</dbReference>
<evidence type="ECO:0000259" key="2">
    <source>
        <dbReference type="PROSITE" id="PS50011"/>
    </source>
</evidence>
<dbReference type="InterPro" id="IPR008271">
    <property type="entry name" value="Ser/Thr_kinase_AS"/>
</dbReference>
<dbReference type="SUPFAM" id="SSF56112">
    <property type="entry name" value="Protein kinase-like (PK-like)"/>
    <property type="match status" value="1"/>
</dbReference>
<dbReference type="EMBL" id="KN847379">
    <property type="protein sequence ID" value="KIW36042.1"/>
    <property type="molecule type" value="Genomic_DNA"/>
</dbReference>
<dbReference type="GO" id="GO:0005524">
    <property type="term" value="F:ATP binding"/>
    <property type="evidence" value="ECO:0007669"/>
    <property type="project" value="InterPro"/>
</dbReference>
<name>A0A0D2BEY7_9EURO</name>
<dbReference type="RefSeq" id="XP_016256258.1">
    <property type="nucleotide sequence ID" value="XM_016413360.1"/>
</dbReference>
<dbReference type="HOGENOM" id="CLU_019279_2_0_1"/>
<evidence type="ECO:0000256" key="1">
    <source>
        <dbReference type="ARBA" id="ARBA00012513"/>
    </source>
</evidence>
<dbReference type="SMART" id="SM00220">
    <property type="entry name" value="S_TKc"/>
    <property type="match status" value="1"/>
</dbReference>
<keyword evidence="4" id="KW-1185">Reference proteome</keyword>
<dbReference type="PROSITE" id="PS50011">
    <property type="entry name" value="PROTEIN_KINASE_DOM"/>
    <property type="match status" value="1"/>
</dbReference>
<sequence length="218" mass="24399">MDSFVRRVQDIAIGSRYHLVRKLGSGSFGNVSDDSTGRDAETGDEVAMKFEHHSVEPSLLREEARIYQSLAGKPGFPQVYWHGQQDGFTVLVFELLGPNLEDLFRYCGNQFSLKTTLMLADQLLHRFETLHSNQYLHRDIKPENFLLGTGERGNIVYMTDLGLAIYGQPDYWAPGSTPIRDVTARHPQLLGTCRYASIQGHLGIGFPPAEGSSVEARK</sequence>
<dbReference type="PANTHER" id="PTHR11909">
    <property type="entry name" value="CASEIN KINASE-RELATED"/>
    <property type="match status" value="1"/>
</dbReference>
<gene>
    <name evidence="3" type="ORF">PV06_11650</name>
</gene>
<dbReference type="Gene3D" id="1.10.510.10">
    <property type="entry name" value="Transferase(Phosphotransferase) domain 1"/>
    <property type="match status" value="1"/>
</dbReference>
<dbReference type="PROSITE" id="PS00108">
    <property type="entry name" value="PROTEIN_KINASE_ST"/>
    <property type="match status" value="1"/>
</dbReference>
<dbReference type="InterPro" id="IPR000719">
    <property type="entry name" value="Prot_kinase_dom"/>
</dbReference>
<dbReference type="GeneID" id="27363724"/>
<proteinExistence type="predicted"/>
<dbReference type="GO" id="GO:0004674">
    <property type="term" value="F:protein serine/threonine kinase activity"/>
    <property type="evidence" value="ECO:0007669"/>
    <property type="project" value="UniProtKB-EC"/>
</dbReference>
<dbReference type="Pfam" id="PF00069">
    <property type="entry name" value="Pkinase"/>
    <property type="match status" value="1"/>
</dbReference>
<organism evidence="3 4">
    <name type="scientific">Exophiala oligosperma</name>
    <dbReference type="NCBI Taxonomy" id="215243"/>
    <lineage>
        <taxon>Eukaryota</taxon>
        <taxon>Fungi</taxon>
        <taxon>Dikarya</taxon>
        <taxon>Ascomycota</taxon>
        <taxon>Pezizomycotina</taxon>
        <taxon>Eurotiomycetes</taxon>
        <taxon>Chaetothyriomycetidae</taxon>
        <taxon>Chaetothyriales</taxon>
        <taxon>Herpotrichiellaceae</taxon>
        <taxon>Exophiala</taxon>
    </lineage>
</organism>
<protein>
    <recommendedName>
        <fullName evidence="1">non-specific serine/threonine protein kinase</fullName>
        <ecNumber evidence="1">2.7.11.1</ecNumber>
    </recommendedName>
</protein>
<dbReference type="AlphaFoldDB" id="A0A0D2BEY7"/>
<dbReference type="STRING" id="215243.A0A0D2BEY7"/>
<evidence type="ECO:0000313" key="4">
    <source>
        <dbReference type="Proteomes" id="UP000053342"/>
    </source>
</evidence>
<reference evidence="3 4" key="1">
    <citation type="submission" date="2015-01" db="EMBL/GenBank/DDBJ databases">
        <title>The Genome Sequence of Exophiala oligosperma CBS72588.</title>
        <authorList>
            <consortium name="The Broad Institute Genomics Platform"/>
            <person name="Cuomo C."/>
            <person name="de Hoog S."/>
            <person name="Gorbushina A."/>
            <person name="Stielow B."/>
            <person name="Teixiera M."/>
            <person name="Abouelleil A."/>
            <person name="Chapman S.B."/>
            <person name="Priest M."/>
            <person name="Young S.K."/>
            <person name="Wortman J."/>
            <person name="Nusbaum C."/>
            <person name="Birren B."/>
        </authorList>
    </citation>
    <scope>NUCLEOTIDE SEQUENCE [LARGE SCALE GENOMIC DNA]</scope>
    <source>
        <strain evidence="3 4">CBS 72588</strain>
    </source>
</reference>
<evidence type="ECO:0000313" key="3">
    <source>
        <dbReference type="EMBL" id="KIW36042.1"/>
    </source>
</evidence>
<dbReference type="EC" id="2.7.11.1" evidence="1"/>
<dbReference type="InterPro" id="IPR011009">
    <property type="entry name" value="Kinase-like_dom_sf"/>
</dbReference>